<dbReference type="Pfam" id="PF02535">
    <property type="entry name" value="Zip"/>
    <property type="match status" value="1"/>
</dbReference>
<evidence type="ECO:0000256" key="5">
    <source>
        <dbReference type="ARBA" id="ARBA00022833"/>
    </source>
</evidence>
<evidence type="ECO:0000313" key="9">
    <source>
        <dbReference type="EMBL" id="OAA31907.1"/>
    </source>
</evidence>
<dbReference type="PANTHER" id="PTHR11040:SF211">
    <property type="entry name" value="ZINC TRANSPORTER ZIP11"/>
    <property type="match status" value="1"/>
</dbReference>
<dbReference type="STRING" id="1453497.AT15_03525"/>
<accession>A0A176K460</accession>
<evidence type="ECO:0000256" key="1">
    <source>
        <dbReference type="ARBA" id="ARBA00004651"/>
    </source>
</evidence>
<dbReference type="PATRIC" id="fig|1453497.3.peg.696"/>
<dbReference type="AlphaFoldDB" id="A0A176K460"/>
<evidence type="ECO:0000256" key="2">
    <source>
        <dbReference type="ARBA" id="ARBA00006939"/>
    </source>
</evidence>
<feature type="transmembrane region" description="Helical" evidence="8">
    <location>
        <begin position="224"/>
        <end position="242"/>
    </location>
</feature>
<dbReference type="OrthoDB" id="9787346at2"/>
<dbReference type="RefSeq" id="WP_068345600.1">
    <property type="nucleotide sequence ID" value="NZ_JFHK01000002.1"/>
</dbReference>
<name>A0A176K460_9BACT</name>
<evidence type="ECO:0000313" key="10">
    <source>
        <dbReference type="Proteomes" id="UP000077339"/>
    </source>
</evidence>
<sequence length="247" mass="25998">MNPALKGILYSSIAGMATALGGIPFLLWRREVSRKTLDVLLGFAAGVMLAATAFSLVVPSINLGGPLQFIVGFTLGAVFVHIMDKFTPHEHLIKGYEGPLSHSKMAKIWLFVIAIAIHNFPEGMAVGVGAFTKEAIVIAVAIGVQNIPEGTAVAASLTGAGYKRGRTFWITFLTGAIEIIGGLIGALLIAIARPLLPYAMAFAGGAMLYVISDEIIPETHSGGFELLSTYALVIGFVVMTLLDNLLG</sequence>
<dbReference type="PANTHER" id="PTHR11040">
    <property type="entry name" value="ZINC/IRON TRANSPORTER"/>
    <property type="match status" value="1"/>
</dbReference>
<dbReference type="EMBL" id="JFHK01000002">
    <property type="protein sequence ID" value="OAA31907.1"/>
    <property type="molecule type" value="Genomic_DNA"/>
</dbReference>
<dbReference type="GO" id="GO:0005385">
    <property type="term" value="F:zinc ion transmembrane transporter activity"/>
    <property type="evidence" value="ECO:0007669"/>
    <property type="project" value="TreeGrafter"/>
</dbReference>
<reference evidence="9 10" key="1">
    <citation type="submission" date="2014-02" db="EMBL/GenBank/DDBJ databases">
        <title>Kosmotoga genome sequencing.</title>
        <authorList>
            <person name="Pollo S.M."/>
            <person name="Charchuk R."/>
            <person name="Nesbo C.L."/>
        </authorList>
    </citation>
    <scope>NUCLEOTIDE SEQUENCE [LARGE SCALE GENOMIC DNA]</scope>
    <source>
        <strain evidence="9 10">S304</strain>
    </source>
</reference>
<feature type="transmembrane region" description="Helical" evidence="8">
    <location>
        <begin position="195"/>
        <end position="212"/>
    </location>
</feature>
<keyword evidence="3" id="KW-1003">Cell membrane</keyword>
<keyword evidence="10" id="KW-1185">Reference proteome</keyword>
<keyword evidence="5" id="KW-0862">Zinc</keyword>
<feature type="transmembrane region" description="Helical" evidence="8">
    <location>
        <begin position="169"/>
        <end position="189"/>
    </location>
</feature>
<comment type="subcellular location">
    <subcellularLocation>
        <location evidence="1">Cell membrane</location>
        <topology evidence="1">Multi-pass membrane protein</topology>
    </subcellularLocation>
</comment>
<gene>
    <name evidence="9" type="ORF">AT15_03525</name>
</gene>
<evidence type="ECO:0000256" key="8">
    <source>
        <dbReference type="SAM" id="Phobius"/>
    </source>
</evidence>
<protein>
    <submittedName>
        <fullName evidence="9">Protein gufA</fullName>
    </submittedName>
</protein>
<keyword evidence="4 8" id="KW-0812">Transmembrane</keyword>
<keyword evidence="6 8" id="KW-1133">Transmembrane helix</keyword>
<feature type="transmembrane region" description="Helical" evidence="8">
    <location>
        <begin position="136"/>
        <end position="157"/>
    </location>
</feature>
<dbReference type="Proteomes" id="UP000077339">
    <property type="component" value="Unassembled WGS sequence"/>
</dbReference>
<evidence type="ECO:0000256" key="7">
    <source>
        <dbReference type="ARBA" id="ARBA00023136"/>
    </source>
</evidence>
<comment type="caution">
    <text evidence="9">The sequence shown here is derived from an EMBL/GenBank/DDBJ whole genome shotgun (WGS) entry which is preliminary data.</text>
</comment>
<evidence type="ECO:0000256" key="6">
    <source>
        <dbReference type="ARBA" id="ARBA00022989"/>
    </source>
</evidence>
<evidence type="ECO:0000256" key="4">
    <source>
        <dbReference type="ARBA" id="ARBA00022692"/>
    </source>
</evidence>
<feature type="transmembrane region" description="Helical" evidence="8">
    <location>
        <begin position="7"/>
        <end position="27"/>
    </location>
</feature>
<dbReference type="InterPro" id="IPR003689">
    <property type="entry name" value="ZIP"/>
</dbReference>
<evidence type="ECO:0000256" key="3">
    <source>
        <dbReference type="ARBA" id="ARBA00022475"/>
    </source>
</evidence>
<proteinExistence type="inferred from homology"/>
<organism evidence="9 10">
    <name type="scientific">Kosmotoga arenicorallina S304</name>
    <dbReference type="NCBI Taxonomy" id="1453497"/>
    <lineage>
        <taxon>Bacteria</taxon>
        <taxon>Thermotogati</taxon>
        <taxon>Thermotogota</taxon>
        <taxon>Thermotogae</taxon>
        <taxon>Kosmotogales</taxon>
        <taxon>Kosmotogaceae</taxon>
        <taxon>Kosmotoga</taxon>
    </lineage>
</organism>
<dbReference type="GO" id="GO:0005886">
    <property type="term" value="C:plasma membrane"/>
    <property type="evidence" value="ECO:0007669"/>
    <property type="project" value="UniProtKB-SubCell"/>
</dbReference>
<feature type="transmembrane region" description="Helical" evidence="8">
    <location>
        <begin position="39"/>
        <end position="61"/>
    </location>
</feature>
<feature type="transmembrane region" description="Helical" evidence="8">
    <location>
        <begin position="67"/>
        <end position="87"/>
    </location>
</feature>
<keyword evidence="7 8" id="KW-0472">Membrane</keyword>
<feature type="transmembrane region" description="Helical" evidence="8">
    <location>
        <begin position="108"/>
        <end position="130"/>
    </location>
</feature>
<comment type="similarity">
    <text evidence="2">Belongs to the ZIP transporter (TC 2.A.5) family.</text>
</comment>